<evidence type="ECO:0000313" key="2">
    <source>
        <dbReference type="EMBL" id="TBU52292.1"/>
    </source>
</evidence>
<dbReference type="Proteomes" id="UP000292082">
    <property type="component" value="Unassembled WGS sequence"/>
</dbReference>
<evidence type="ECO:0000313" key="3">
    <source>
        <dbReference type="Proteomes" id="UP000292082"/>
    </source>
</evidence>
<protein>
    <submittedName>
        <fullName evidence="2">Uncharacterized protein</fullName>
    </submittedName>
</protein>
<dbReference type="AlphaFoldDB" id="A0A4Q9PGF1"/>
<proteinExistence type="predicted"/>
<gene>
    <name evidence="2" type="ORF">BD310DRAFT_940590</name>
</gene>
<feature type="compositionally biased region" description="Basic residues" evidence="1">
    <location>
        <begin position="10"/>
        <end position="19"/>
    </location>
</feature>
<name>A0A4Q9PGF1_9APHY</name>
<accession>A0A4Q9PGF1</accession>
<dbReference type="EMBL" id="ML145258">
    <property type="protein sequence ID" value="TBU52292.1"/>
    <property type="molecule type" value="Genomic_DNA"/>
</dbReference>
<feature type="compositionally biased region" description="Basic and acidic residues" evidence="1">
    <location>
        <begin position="20"/>
        <end position="32"/>
    </location>
</feature>
<sequence>MGTQQSRSVHSVHLRRKDKRSTYSDTEGRRSGEGASGHRYTSAHQPQKQAVDREKSKTSETGWASSATQLAPANAAPPSDLSQPEPHGLAGNHATTEGTASGDGPEGRGDADRIGPLLYVPPCSSPSSTIRLLLSASPFTFS</sequence>
<keyword evidence="3" id="KW-1185">Reference proteome</keyword>
<organism evidence="2 3">
    <name type="scientific">Dichomitus squalens</name>
    <dbReference type="NCBI Taxonomy" id="114155"/>
    <lineage>
        <taxon>Eukaryota</taxon>
        <taxon>Fungi</taxon>
        <taxon>Dikarya</taxon>
        <taxon>Basidiomycota</taxon>
        <taxon>Agaricomycotina</taxon>
        <taxon>Agaricomycetes</taxon>
        <taxon>Polyporales</taxon>
        <taxon>Polyporaceae</taxon>
        <taxon>Dichomitus</taxon>
    </lineage>
</organism>
<reference evidence="2 3" key="1">
    <citation type="submission" date="2019-01" db="EMBL/GenBank/DDBJ databases">
        <title>Draft genome sequences of three monokaryotic isolates of the white-rot basidiomycete fungus Dichomitus squalens.</title>
        <authorList>
            <consortium name="DOE Joint Genome Institute"/>
            <person name="Lopez S.C."/>
            <person name="Andreopoulos B."/>
            <person name="Pangilinan J."/>
            <person name="Lipzen A."/>
            <person name="Riley R."/>
            <person name="Ahrendt S."/>
            <person name="Ng V."/>
            <person name="Barry K."/>
            <person name="Daum C."/>
            <person name="Grigoriev I.V."/>
            <person name="Hilden K.S."/>
            <person name="Makela M.R."/>
            <person name="de Vries R.P."/>
        </authorList>
    </citation>
    <scope>NUCLEOTIDE SEQUENCE [LARGE SCALE GENOMIC DNA]</scope>
    <source>
        <strain evidence="2 3">CBS 464.89</strain>
    </source>
</reference>
<feature type="compositionally biased region" description="Polar residues" evidence="1">
    <location>
        <begin position="59"/>
        <end position="71"/>
    </location>
</feature>
<feature type="region of interest" description="Disordered" evidence="1">
    <location>
        <begin position="1"/>
        <end position="127"/>
    </location>
</feature>
<evidence type="ECO:0000256" key="1">
    <source>
        <dbReference type="SAM" id="MobiDB-lite"/>
    </source>
</evidence>